<feature type="region of interest" description="Disordered" evidence="1">
    <location>
        <begin position="115"/>
        <end position="241"/>
    </location>
</feature>
<protein>
    <submittedName>
        <fullName evidence="3">Uncharacterized protein</fullName>
    </submittedName>
</protein>
<organism evidence="3 4">
    <name type="scientific">Xylaria arbuscula</name>
    <dbReference type="NCBI Taxonomy" id="114810"/>
    <lineage>
        <taxon>Eukaryota</taxon>
        <taxon>Fungi</taxon>
        <taxon>Dikarya</taxon>
        <taxon>Ascomycota</taxon>
        <taxon>Pezizomycotina</taxon>
        <taxon>Sordariomycetes</taxon>
        <taxon>Xylariomycetidae</taxon>
        <taxon>Xylariales</taxon>
        <taxon>Xylariaceae</taxon>
        <taxon>Xylaria</taxon>
    </lineage>
</organism>
<evidence type="ECO:0000313" key="4">
    <source>
        <dbReference type="Proteomes" id="UP001148614"/>
    </source>
</evidence>
<proteinExistence type="predicted"/>
<dbReference type="AlphaFoldDB" id="A0A9W8NFQ0"/>
<keyword evidence="2" id="KW-1133">Transmembrane helix</keyword>
<sequence>MALPAEKHDYPIANTTITSYYQHSSTTPAPHLTTLTTVVISKTATLTLTTVELITSRSTVVAPAPTYAPALSSTDVGLPPGKITGIGLGVLFGIILIMFTYYTFIIRRTKCPCWPRSRDGEDPVQTPNKPRVNCDTGNPPESRIPIKSGEGTPTTPFSNGKSKHQKKKQEKAQSPMSPRPSSILETPRQWYSETRGQGTIDRIPEQEGGSEMKDTDKLRRSRAQRHLRKPVSEMSSPFRGR</sequence>
<keyword evidence="4" id="KW-1185">Reference proteome</keyword>
<evidence type="ECO:0000313" key="3">
    <source>
        <dbReference type="EMBL" id="KAJ3573328.1"/>
    </source>
</evidence>
<accession>A0A9W8NFQ0</accession>
<dbReference type="EMBL" id="JANPWZ010000691">
    <property type="protein sequence ID" value="KAJ3573328.1"/>
    <property type="molecule type" value="Genomic_DNA"/>
</dbReference>
<keyword evidence="2" id="KW-0472">Membrane</keyword>
<evidence type="ECO:0000256" key="1">
    <source>
        <dbReference type="SAM" id="MobiDB-lite"/>
    </source>
</evidence>
<evidence type="ECO:0000256" key="2">
    <source>
        <dbReference type="SAM" id="Phobius"/>
    </source>
</evidence>
<feature type="compositionally biased region" description="Basic and acidic residues" evidence="1">
    <location>
        <begin position="202"/>
        <end position="218"/>
    </location>
</feature>
<feature type="compositionally biased region" description="Polar residues" evidence="1">
    <location>
        <begin position="151"/>
        <end position="160"/>
    </location>
</feature>
<dbReference type="Proteomes" id="UP001148614">
    <property type="component" value="Unassembled WGS sequence"/>
</dbReference>
<comment type="caution">
    <text evidence="3">The sequence shown here is derived from an EMBL/GenBank/DDBJ whole genome shotgun (WGS) entry which is preliminary data.</text>
</comment>
<feature type="transmembrane region" description="Helical" evidence="2">
    <location>
        <begin position="83"/>
        <end position="106"/>
    </location>
</feature>
<name>A0A9W8NFQ0_9PEZI</name>
<gene>
    <name evidence="3" type="ORF">NPX13_g4741</name>
</gene>
<feature type="compositionally biased region" description="Polar residues" evidence="1">
    <location>
        <begin position="174"/>
        <end position="197"/>
    </location>
</feature>
<keyword evidence="2" id="KW-0812">Transmembrane</keyword>
<feature type="compositionally biased region" description="Basic residues" evidence="1">
    <location>
        <begin position="219"/>
        <end position="229"/>
    </location>
</feature>
<reference evidence="3" key="1">
    <citation type="submission" date="2022-07" db="EMBL/GenBank/DDBJ databases">
        <title>Genome Sequence of Xylaria arbuscula.</title>
        <authorList>
            <person name="Buettner E."/>
        </authorList>
    </citation>
    <scope>NUCLEOTIDE SEQUENCE</scope>
    <source>
        <strain evidence="3">VT107</strain>
    </source>
</reference>